<dbReference type="Pfam" id="PF03968">
    <property type="entry name" value="LptD_N"/>
    <property type="match status" value="1"/>
</dbReference>
<dbReference type="Gene3D" id="2.60.450.10">
    <property type="entry name" value="Lipopolysaccharide (LPS) transport protein A like domain"/>
    <property type="match status" value="1"/>
</dbReference>
<organism evidence="3 4">
    <name type="scientific">Calothrix parietina FACHB-288</name>
    <dbReference type="NCBI Taxonomy" id="2692896"/>
    <lineage>
        <taxon>Bacteria</taxon>
        <taxon>Bacillati</taxon>
        <taxon>Cyanobacteriota</taxon>
        <taxon>Cyanophyceae</taxon>
        <taxon>Nostocales</taxon>
        <taxon>Calotrichaceae</taxon>
        <taxon>Calothrix</taxon>
    </lineage>
</organism>
<name>A0ABR8A392_9CYAN</name>
<sequence length="165" mass="18348">MLPFYQLPRAPIRRLALSLVLPATLLGAIVIPPQMQTVTAQTAEGNRPLTIRSDVQEYDAKSQVVTARGNVQMLYPARQIQATATQAQYFSKERRIDFSGNVYILQQGGNSIRAEKVTYLIDEGRFVALPQSNRQVESIYMVQDSEVGGQSARPAPKTPDLKRSN</sequence>
<protein>
    <submittedName>
        <fullName evidence="3">OstA family protein</fullName>
    </submittedName>
</protein>
<comment type="caution">
    <text evidence="3">The sequence shown here is derived from an EMBL/GenBank/DDBJ whole genome shotgun (WGS) entry which is preliminary data.</text>
</comment>
<reference evidence="3 4" key="1">
    <citation type="journal article" date="2020" name="ISME J.">
        <title>Comparative genomics reveals insights into cyanobacterial evolution and habitat adaptation.</title>
        <authorList>
            <person name="Chen M.Y."/>
            <person name="Teng W.K."/>
            <person name="Zhao L."/>
            <person name="Hu C.X."/>
            <person name="Zhou Y.K."/>
            <person name="Han B.P."/>
            <person name="Song L.R."/>
            <person name="Shu W.S."/>
        </authorList>
    </citation>
    <scope>NUCLEOTIDE SEQUENCE [LARGE SCALE GENOMIC DNA]</scope>
    <source>
        <strain evidence="3 4">FACHB-288</strain>
    </source>
</reference>
<evidence type="ECO:0000313" key="3">
    <source>
        <dbReference type="EMBL" id="MBD2194218.1"/>
    </source>
</evidence>
<feature type="domain" description="Organic solvent tolerance-like N-terminal" evidence="2">
    <location>
        <begin position="77"/>
        <end position="124"/>
    </location>
</feature>
<gene>
    <name evidence="3" type="ORF">H6G24_01750</name>
</gene>
<keyword evidence="4" id="KW-1185">Reference proteome</keyword>
<evidence type="ECO:0000259" key="2">
    <source>
        <dbReference type="Pfam" id="PF03968"/>
    </source>
</evidence>
<dbReference type="InterPro" id="IPR005653">
    <property type="entry name" value="OstA-like_N"/>
</dbReference>
<accession>A0ABR8A392</accession>
<dbReference type="Proteomes" id="UP000658514">
    <property type="component" value="Unassembled WGS sequence"/>
</dbReference>
<proteinExistence type="predicted"/>
<evidence type="ECO:0000313" key="4">
    <source>
        <dbReference type="Proteomes" id="UP000658514"/>
    </source>
</evidence>
<dbReference type="RefSeq" id="WP_190541635.1">
    <property type="nucleotide sequence ID" value="NZ_CAWPNO010000051.1"/>
</dbReference>
<dbReference type="EMBL" id="JACJQH010000002">
    <property type="protein sequence ID" value="MBD2194218.1"/>
    <property type="molecule type" value="Genomic_DNA"/>
</dbReference>
<feature type="region of interest" description="Disordered" evidence="1">
    <location>
        <begin position="145"/>
        <end position="165"/>
    </location>
</feature>
<evidence type="ECO:0000256" key="1">
    <source>
        <dbReference type="SAM" id="MobiDB-lite"/>
    </source>
</evidence>